<feature type="transmembrane region" description="Helical" evidence="11">
    <location>
        <begin position="932"/>
        <end position="949"/>
    </location>
</feature>
<keyword evidence="6 14" id="KW-0067">ATP-binding</keyword>
<name>A0A849BZT5_9NOCA</name>
<evidence type="ECO:0000256" key="3">
    <source>
        <dbReference type="ARBA" id="ARBA00022475"/>
    </source>
</evidence>
<evidence type="ECO:0000313" key="14">
    <source>
        <dbReference type="EMBL" id="NNH69760.1"/>
    </source>
</evidence>
<dbReference type="CDD" id="cd18546">
    <property type="entry name" value="ABC_6TM_Rv0194_D2_like"/>
    <property type="match status" value="1"/>
</dbReference>
<keyword evidence="4 11" id="KW-0812">Transmembrane</keyword>
<dbReference type="PROSITE" id="PS00211">
    <property type="entry name" value="ABC_TRANSPORTER_1"/>
    <property type="match status" value="1"/>
</dbReference>
<feature type="transmembrane region" description="Helical" evidence="11">
    <location>
        <begin position="34"/>
        <end position="57"/>
    </location>
</feature>
<feature type="compositionally biased region" description="Basic and acidic residues" evidence="10">
    <location>
        <begin position="763"/>
        <end position="774"/>
    </location>
</feature>
<feature type="domain" description="ABC transporter" evidence="12">
    <location>
        <begin position="1132"/>
        <end position="1406"/>
    </location>
</feature>
<keyword evidence="8 11" id="KW-0472">Membrane</keyword>
<feature type="transmembrane region" description="Helical" evidence="11">
    <location>
        <begin position="174"/>
        <end position="192"/>
    </location>
</feature>
<evidence type="ECO:0000256" key="7">
    <source>
        <dbReference type="ARBA" id="ARBA00022989"/>
    </source>
</evidence>
<feature type="transmembrane region" description="Helical" evidence="11">
    <location>
        <begin position="145"/>
        <end position="168"/>
    </location>
</feature>
<protein>
    <submittedName>
        <fullName evidence="14">ATP-binding cassette domain-containing protein</fullName>
    </submittedName>
</protein>
<accession>A0A849BZT5</accession>
<dbReference type="GO" id="GO:0016887">
    <property type="term" value="F:ATP hydrolysis activity"/>
    <property type="evidence" value="ECO:0007669"/>
    <property type="project" value="InterPro"/>
</dbReference>
<reference evidence="14 15" key="1">
    <citation type="submission" date="2020-05" db="EMBL/GenBank/DDBJ databases">
        <title>MicrobeNet Type strains.</title>
        <authorList>
            <person name="Nicholson A.C."/>
        </authorList>
    </citation>
    <scope>NUCLEOTIDE SEQUENCE [LARGE SCALE GENOMIC DNA]</scope>
    <source>
        <strain evidence="14 15">JCM 3224</strain>
    </source>
</reference>
<evidence type="ECO:0000256" key="2">
    <source>
        <dbReference type="ARBA" id="ARBA00022448"/>
    </source>
</evidence>
<comment type="subcellular location">
    <subcellularLocation>
        <location evidence="1">Cell membrane</location>
        <topology evidence="1">Multi-pass membrane protein</topology>
    </subcellularLocation>
</comment>
<evidence type="ECO:0000259" key="12">
    <source>
        <dbReference type="PROSITE" id="PS50893"/>
    </source>
</evidence>
<evidence type="ECO:0000256" key="10">
    <source>
        <dbReference type="SAM" id="MobiDB-lite"/>
    </source>
</evidence>
<dbReference type="InterPro" id="IPR003439">
    <property type="entry name" value="ABC_transporter-like_ATP-bd"/>
</dbReference>
<comment type="caution">
    <text evidence="14">The sequence shown here is derived from an EMBL/GenBank/DDBJ whole genome shotgun (WGS) entry which is preliminary data.</text>
</comment>
<feature type="transmembrane region" description="Helical" evidence="11">
    <location>
        <begin position="1033"/>
        <end position="1054"/>
    </location>
</feature>
<feature type="transmembrane region" description="Helical" evidence="11">
    <location>
        <begin position="1060"/>
        <end position="1081"/>
    </location>
</feature>
<dbReference type="PANTHER" id="PTHR43394">
    <property type="entry name" value="ATP-DEPENDENT PERMEASE MDL1, MITOCHONDRIAL"/>
    <property type="match status" value="1"/>
</dbReference>
<evidence type="ECO:0000256" key="6">
    <source>
        <dbReference type="ARBA" id="ARBA00022840"/>
    </source>
</evidence>
<dbReference type="Pfam" id="PF00664">
    <property type="entry name" value="ABC_membrane"/>
    <property type="match status" value="2"/>
</dbReference>
<evidence type="ECO:0000256" key="5">
    <source>
        <dbReference type="ARBA" id="ARBA00022741"/>
    </source>
</evidence>
<feature type="transmembrane region" description="Helical" evidence="11">
    <location>
        <begin position="955"/>
        <end position="971"/>
    </location>
</feature>
<dbReference type="SUPFAM" id="SSF52540">
    <property type="entry name" value="P-loop containing nucleoside triphosphate hydrolases"/>
    <property type="match status" value="3"/>
</dbReference>
<evidence type="ECO:0000256" key="8">
    <source>
        <dbReference type="ARBA" id="ARBA00023136"/>
    </source>
</evidence>
<feature type="domain" description="ABC transmembrane type-1" evidence="13">
    <location>
        <begin position="38"/>
        <end position="317"/>
    </location>
</feature>
<feature type="transmembrane region" description="Helical" evidence="11">
    <location>
        <begin position="69"/>
        <end position="89"/>
    </location>
</feature>
<dbReference type="SMART" id="SM00382">
    <property type="entry name" value="AAA"/>
    <property type="match status" value="2"/>
</dbReference>
<dbReference type="GO" id="GO:0005524">
    <property type="term" value="F:ATP binding"/>
    <property type="evidence" value="ECO:0007669"/>
    <property type="project" value="UniProtKB-KW"/>
</dbReference>
<feature type="region of interest" description="Disordered" evidence="10">
    <location>
        <begin position="575"/>
        <end position="796"/>
    </location>
</feature>
<dbReference type="FunFam" id="3.40.50.300:FF:000299">
    <property type="entry name" value="ABC transporter ATP-binding protein/permease"/>
    <property type="match status" value="1"/>
</dbReference>
<dbReference type="PROSITE" id="PS50893">
    <property type="entry name" value="ABC_TRANSPORTER_2"/>
    <property type="match status" value="2"/>
</dbReference>
<keyword evidence="3" id="KW-1003">Cell membrane</keyword>
<dbReference type="Proteomes" id="UP000586827">
    <property type="component" value="Unassembled WGS sequence"/>
</dbReference>
<dbReference type="PROSITE" id="PS50929">
    <property type="entry name" value="ABC_TM1F"/>
    <property type="match status" value="2"/>
</dbReference>
<evidence type="ECO:0000313" key="15">
    <source>
        <dbReference type="Proteomes" id="UP000586827"/>
    </source>
</evidence>
<dbReference type="InterPro" id="IPR039421">
    <property type="entry name" value="Type_1_exporter"/>
</dbReference>
<dbReference type="Gene3D" id="3.40.50.300">
    <property type="entry name" value="P-loop containing nucleotide triphosphate hydrolases"/>
    <property type="match status" value="2"/>
</dbReference>
<dbReference type="InterPro" id="IPR011527">
    <property type="entry name" value="ABC1_TM_dom"/>
</dbReference>
<evidence type="ECO:0000256" key="11">
    <source>
        <dbReference type="SAM" id="Phobius"/>
    </source>
</evidence>
<dbReference type="PANTHER" id="PTHR43394:SF1">
    <property type="entry name" value="ATP-BINDING CASSETTE SUB-FAMILY B MEMBER 10, MITOCHONDRIAL"/>
    <property type="match status" value="1"/>
</dbReference>
<dbReference type="GO" id="GO:0015421">
    <property type="term" value="F:ABC-type oligopeptide transporter activity"/>
    <property type="evidence" value="ECO:0007669"/>
    <property type="project" value="TreeGrafter"/>
</dbReference>
<dbReference type="InterPro" id="IPR017871">
    <property type="entry name" value="ABC_transporter-like_CS"/>
</dbReference>
<dbReference type="InterPro" id="IPR036640">
    <property type="entry name" value="ABC1_TM_sf"/>
</dbReference>
<dbReference type="InterPro" id="IPR003593">
    <property type="entry name" value="AAA+_ATPase"/>
</dbReference>
<keyword evidence="5" id="KW-0547">Nucleotide-binding</keyword>
<dbReference type="RefSeq" id="WP_157552488.1">
    <property type="nucleotide sequence ID" value="NZ_JABELX010000003.1"/>
</dbReference>
<feature type="region of interest" description="Disordered" evidence="10">
    <location>
        <begin position="1190"/>
        <end position="1223"/>
    </location>
</feature>
<feature type="domain" description="ABC transmembrane type-1" evidence="13">
    <location>
        <begin position="814"/>
        <end position="1096"/>
    </location>
</feature>
<sequence length="1429" mass="150706">MSAIETDAAVAGRAGGDAPGWIRRLWARCREHPWLLGAIVAALLAGALVEVTGPLLAKRALDGATAGDTAIIGVMAALMAALAVGRFFATFARRLLAGQLALDVQHELRLDLLGALQRLDGRGQDALRTGQVVSRSITDLQLVQGLLAMAPWSMMAALQFVLAAGVMIWLSPPLALTALLVVPAIAVVVYRIRPRLYAATWSAQQRAADLAQHVEETVTGVRVVKGFGQEARMVGVLEGHGRRLFAERMRAAKLDARFAPTLSAIPQAGLVAVIAIGGLLALEGAIGIGTFLAFTAYVATMTAATRTISSVLVMAQLTRAAAERVHQVIDSAPPRTDPEHPVALPSGPLGVDIDSLTFGFDTDRPILRDFDLTVAPGETVAIIGAAGSGKSTLALLLPRFYTPDTGQITLRGTDSQVDITDLRAADLRSAISVVFDEPFLFSDTIAANIALGRPDATDTEIREAAKIAVADDFIETLPQGYDTVVGERGLTLSGGQRQRIALARALLTDPRVLILDDATSAVDALTEAAIFDALPASGRTTLILAHRESTLARADRVIRLPDPGFTVASQLDATGSAAKPVHRGPTVELEAADSDEHRSGVVAERHDKADQGHGEQHGEAEDARPDDRPVAHPETADHDGQQHEHAVARGPLGMSPHDAWVPLPAPRRNDASSSGTTPARAQRISEGAEGAGATHATPSQLPAAHPISTTAAGETVREKRRAMSPLANGAPEATAHTPSAPAVVSARDATKQDSAAESTAAADIDRDTPPEVRRSLTRLGPATEQPEFDEQRLREPDPGFRLTRALRPVRWLIAGTMALLAVEAVASVGFPSIVRYAIDTGVSGGKTGALGWAAVFGAVLVVLGWIVASVALVWASRAGERVLYGLRVRSYAHLQRLGLDYYERELSGRIMTRMTTDIDALSTFLQTGVPEVLVSLLTVAGIAVALLVIDVQLALVVFAAIPPLALATWGFRKVSGSAYTQAREHAATVNADFQENVSGLRVVQAYRHEPQAAHRFAEYSDRYRVSRMRAQRAIAVFFSFVGAWTDLALAAVVFAGARQVAQGTTTAGTLVAFVLYLGLLFGPIHQLSQLFDSYQQARVGLRRIGELLRTESSIAPDPDDAVTIDGGLRGEVVFDNVRFQYAGAPTPALDGVTLRIPAGGSLALVGATGAGKSTIVKLLARLYDMPRVDSGQKHAGMTKQAKSPTGTASEASAAAAASATPTHSGTGGIYVDGVDIRDYQLTDFRSRLGVVPQEAHLFTGDVASNIAFGKPFATTSHIADAADEVGALDTIAALPHGFEQPVGERGRGLSAGQRQLIALARAELVHPDLLLLDEATAVLDPAAEASVLVASRSVTRGRTAIIVAHRLATAAQADRIAVVEHGRIAEIGTHDELLRAGGQYSRLWAAAGAQEGILSNQDESLSGHASTRW</sequence>
<gene>
    <name evidence="14" type="ORF">HLB23_07750</name>
</gene>
<evidence type="ECO:0000259" key="13">
    <source>
        <dbReference type="PROSITE" id="PS50929"/>
    </source>
</evidence>
<dbReference type="GO" id="GO:0005886">
    <property type="term" value="C:plasma membrane"/>
    <property type="evidence" value="ECO:0007669"/>
    <property type="project" value="UniProtKB-SubCell"/>
</dbReference>
<comment type="similarity">
    <text evidence="9">Belongs to the ABC transporter superfamily. Lipid exporter (TC 3.A.1.106) family.</text>
</comment>
<dbReference type="InterPro" id="IPR027417">
    <property type="entry name" value="P-loop_NTPase"/>
</dbReference>
<dbReference type="CDD" id="cd18543">
    <property type="entry name" value="ABC_6TM_Rv0194_D1_like"/>
    <property type="match status" value="1"/>
</dbReference>
<organism evidence="14 15">
    <name type="scientific">Nocardia uniformis</name>
    <dbReference type="NCBI Taxonomy" id="53432"/>
    <lineage>
        <taxon>Bacteria</taxon>
        <taxon>Bacillati</taxon>
        <taxon>Actinomycetota</taxon>
        <taxon>Actinomycetes</taxon>
        <taxon>Mycobacteriales</taxon>
        <taxon>Nocardiaceae</taxon>
        <taxon>Nocardia</taxon>
    </lineage>
</organism>
<proteinExistence type="inferred from homology"/>
<keyword evidence="2" id="KW-0813">Transport</keyword>
<feature type="compositionally biased region" description="Low complexity" evidence="10">
    <location>
        <begin position="1203"/>
        <end position="1223"/>
    </location>
</feature>
<dbReference type="EMBL" id="JABELX010000003">
    <property type="protein sequence ID" value="NNH69760.1"/>
    <property type="molecule type" value="Genomic_DNA"/>
</dbReference>
<feature type="domain" description="ABC transporter" evidence="12">
    <location>
        <begin position="351"/>
        <end position="587"/>
    </location>
</feature>
<evidence type="ECO:0000256" key="9">
    <source>
        <dbReference type="ARBA" id="ARBA00061644"/>
    </source>
</evidence>
<keyword evidence="7 11" id="KW-1133">Transmembrane helix</keyword>
<feature type="transmembrane region" description="Helical" evidence="11">
    <location>
        <begin position="258"/>
        <end position="280"/>
    </location>
</feature>
<dbReference type="Pfam" id="PF00005">
    <property type="entry name" value="ABC_tran"/>
    <property type="match status" value="2"/>
</dbReference>
<dbReference type="SUPFAM" id="SSF90123">
    <property type="entry name" value="ABC transporter transmembrane region"/>
    <property type="match status" value="2"/>
</dbReference>
<feature type="compositionally biased region" description="Basic and acidic residues" evidence="10">
    <location>
        <begin position="594"/>
        <end position="647"/>
    </location>
</feature>
<feature type="transmembrane region" description="Helical" evidence="11">
    <location>
        <begin position="850"/>
        <end position="875"/>
    </location>
</feature>
<feature type="transmembrane region" description="Helical" evidence="11">
    <location>
        <begin position="286"/>
        <end position="304"/>
    </location>
</feature>
<keyword evidence="15" id="KW-1185">Reference proteome</keyword>
<feature type="transmembrane region" description="Helical" evidence="11">
    <location>
        <begin position="811"/>
        <end position="838"/>
    </location>
</feature>
<evidence type="ECO:0000256" key="4">
    <source>
        <dbReference type="ARBA" id="ARBA00022692"/>
    </source>
</evidence>
<dbReference type="Gene3D" id="1.20.1560.10">
    <property type="entry name" value="ABC transporter type 1, transmembrane domain"/>
    <property type="match status" value="2"/>
</dbReference>
<evidence type="ECO:0000256" key="1">
    <source>
        <dbReference type="ARBA" id="ARBA00004651"/>
    </source>
</evidence>